<dbReference type="GO" id="GO:0016020">
    <property type="term" value="C:membrane"/>
    <property type="evidence" value="ECO:0007669"/>
    <property type="project" value="UniProtKB-SubCell"/>
</dbReference>
<feature type="transmembrane region" description="Helical" evidence="5">
    <location>
        <begin position="309"/>
        <end position="331"/>
    </location>
</feature>
<dbReference type="PANTHER" id="PTHR11827:SF48">
    <property type="entry name" value="GH09711P"/>
    <property type="match status" value="1"/>
</dbReference>
<dbReference type="Proteomes" id="UP001107558">
    <property type="component" value="Chromosome 1"/>
</dbReference>
<evidence type="ECO:0000256" key="1">
    <source>
        <dbReference type="ARBA" id="ARBA00004141"/>
    </source>
</evidence>
<feature type="transmembrane region" description="Helical" evidence="5">
    <location>
        <begin position="227"/>
        <end position="246"/>
    </location>
</feature>
<feature type="domain" description="SLC12A transporter C-terminal" evidence="7">
    <location>
        <begin position="780"/>
        <end position="976"/>
    </location>
</feature>
<evidence type="ECO:0000256" key="2">
    <source>
        <dbReference type="ARBA" id="ARBA00022692"/>
    </source>
</evidence>
<dbReference type="OrthoDB" id="2020542at2759"/>
<feature type="transmembrane region" description="Helical" evidence="5">
    <location>
        <begin position="523"/>
        <end position="540"/>
    </location>
</feature>
<feature type="transmembrane region" description="Helical" evidence="5">
    <location>
        <begin position="413"/>
        <end position="432"/>
    </location>
</feature>
<feature type="transmembrane region" description="Helical" evidence="5">
    <location>
        <begin position="493"/>
        <end position="511"/>
    </location>
</feature>
<reference evidence="8" key="1">
    <citation type="submission" date="2021-03" db="EMBL/GenBank/DDBJ databases">
        <title>Chromosome level genome of the anhydrobiotic midge Polypedilum vanderplanki.</title>
        <authorList>
            <person name="Yoshida Y."/>
            <person name="Kikawada T."/>
            <person name="Gusev O."/>
        </authorList>
    </citation>
    <scope>NUCLEOTIDE SEQUENCE</scope>
    <source>
        <strain evidence="8">NIAS01</strain>
        <tissue evidence="8">Whole body or cell culture</tissue>
    </source>
</reference>
<dbReference type="Gene3D" id="1.20.1740.10">
    <property type="entry name" value="Amino acid/polyamine transporter I"/>
    <property type="match status" value="1"/>
</dbReference>
<organism evidence="8 9">
    <name type="scientific">Polypedilum vanderplanki</name>
    <name type="common">Sleeping chironomid midge</name>
    <dbReference type="NCBI Taxonomy" id="319348"/>
    <lineage>
        <taxon>Eukaryota</taxon>
        <taxon>Metazoa</taxon>
        <taxon>Ecdysozoa</taxon>
        <taxon>Arthropoda</taxon>
        <taxon>Hexapoda</taxon>
        <taxon>Insecta</taxon>
        <taxon>Pterygota</taxon>
        <taxon>Neoptera</taxon>
        <taxon>Endopterygota</taxon>
        <taxon>Diptera</taxon>
        <taxon>Nematocera</taxon>
        <taxon>Chironomoidea</taxon>
        <taxon>Chironomidae</taxon>
        <taxon>Chironominae</taxon>
        <taxon>Polypedilum</taxon>
        <taxon>Polypedilum</taxon>
    </lineage>
</organism>
<keyword evidence="9" id="KW-1185">Reference proteome</keyword>
<dbReference type="FunFam" id="1.20.1740.10:FF:000022">
    <property type="entry name" value="Bumetanide-sensitive na-k-cl cotransport protein"/>
    <property type="match status" value="1"/>
</dbReference>
<evidence type="ECO:0000256" key="4">
    <source>
        <dbReference type="ARBA" id="ARBA00023136"/>
    </source>
</evidence>
<dbReference type="Pfam" id="PF03522">
    <property type="entry name" value="SLC12"/>
    <property type="match status" value="2"/>
</dbReference>
<evidence type="ECO:0000313" key="8">
    <source>
        <dbReference type="EMBL" id="KAG5681038.1"/>
    </source>
</evidence>
<dbReference type="InterPro" id="IPR004841">
    <property type="entry name" value="AA-permease/SLC12A_dom"/>
</dbReference>
<dbReference type="GO" id="GO:0006884">
    <property type="term" value="P:cell volume homeostasis"/>
    <property type="evidence" value="ECO:0007669"/>
    <property type="project" value="TreeGrafter"/>
</dbReference>
<evidence type="ECO:0000259" key="7">
    <source>
        <dbReference type="Pfam" id="PF03522"/>
    </source>
</evidence>
<dbReference type="GO" id="GO:1990573">
    <property type="term" value="P:potassium ion import across plasma membrane"/>
    <property type="evidence" value="ECO:0007669"/>
    <property type="project" value="TreeGrafter"/>
</dbReference>
<accession>A0A9J6CHG7</accession>
<dbReference type="AlphaFoldDB" id="A0A9J6CHG7"/>
<keyword evidence="2 5" id="KW-0812">Transmembrane</keyword>
<feature type="domain" description="Amino acid permease/ SLC12A" evidence="6">
    <location>
        <begin position="108"/>
        <end position="604"/>
    </location>
</feature>
<dbReference type="InterPro" id="IPR004842">
    <property type="entry name" value="SLC12A_fam"/>
</dbReference>
<evidence type="ECO:0000313" key="9">
    <source>
        <dbReference type="Proteomes" id="UP001107558"/>
    </source>
</evidence>
<evidence type="ECO:0000256" key="5">
    <source>
        <dbReference type="SAM" id="Phobius"/>
    </source>
</evidence>
<dbReference type="GO" id="GO:0055078">
    <property type="term" value="P:sodium ion homeostasis"/>
    <property type="evidence" value="ECO:0007669"/>
    <property type="project" value="TreeGrafter"/>
</dbReference>
<dbReference type="NCBIfam" id="TIGR00930">
    <property type="entry name" value="2a30"/>
    <property type="match status" value="1"/>
</dbReference>
<name>A0A9J6CHG7_POLVA</name>
<feature type="transmembrane region" description="Helical" evidence="5">
    <location>
        <begin position="343"/>
        <end position="363"/>
    </location>
</feature>
<sequence length="976" mass="109378">MSNSNNRFSVTPVMDNKDFKNERCVDVENQNNNHTSIDIGNGRKLSLAQLTRDKLPRLDHFRLSKRLFKRPSVGELYGDAQQRSEQEHVEIEGHNPHFRLGWIQGCLIPVLLNIYGVMLFLRMGWIVAHSGIIQSTIIILISAVICVITTLSLSAICTNGDVKSGGIYYIVSRSLGPEFGASVGVVFAFANAVAASMNTIGFCDSFNDLMASFGVKIIDGGVNDTRIVGTIAILIMIIICAVGMEWEVKAQNVLIVIIAAAIIDFVVGTSIGPKTELQVAEGFTGFKTEVFEQNLQPDYRFSEGLDQTFFTVFAIFFPSVTGVQAGANICGDLKDPASAIPKGTLLALLISMSTYTGFVYVVGSAALRDASGLVSEVENQTLPYNFSCATNHTCEYGIHNSYSQMQLMSQWSWLIYLGCWAATLSTALTNLLSVPRLIQALGYDRIYPGLQFFSKPYGKNGEPYRGYVLTFIISVAFLLIADLNAIAPLITNFYLAAYAFINFCTFHAALIQPLGWRPTFKYYNKWLSFFAFVVCVVIMFLLSWQASLVTVGIVFFLYLLVLYRKPDVNWGSSSQEQAYKSMIATAHQLQQTGEHVKNYHPQILVLAGNPFSRPPLIDIANLITKNSSLLMIGDVKTEKLSHNERIKMEKKAYKYFEEKHIKAFYNLIDDVGIDVGIKLMIQSSGFGRLSPNIVLMGYQTNWATAGFAALRSYYNILHNIFSYRVSVAILRMPHGLDYSFTLSDGGHINLGYHESMNGLNDAVSLPGSPKKSKKHVKSAMQEEKEMSYFDTNYKQEKGTIDVWWLYDDGGLTMLLPYIISTRPNWANCKIRVFALTSRQHETEIEEKNMIALLKKLRIEFSSLTMLKGVTDLPKEGTTKYHAKVLNGFLEGQNDQCFVTDEERERMRDKTNRQLRLREMLKEHSKNANLIVMSLPMPRVGEVSAPLYMSWLETLSAGMPPMLFVRGNQTNVLTFYS</sequence>
<dbReference type="GO" id="GO:0008511">
    <property type="term" value="F:sodium:potassium:chloride symporter activity"/>
    <property type="evidence" value="ECO:0007669"/>
    <property type="project" value="TreeGrafter"/>
</dbReference>
<comment type="caution">
    <text evidence="8">The sequence shown here is derived from an EMBL/GenBank/DDBJ whole genome shotgun (WGS) entry which is preliminary data.</text>
</comment>
<dbReference type="GO" id="GO:0055064">
    <property type="term" value="P:chloride ion homeostasis"/>
    <property type="evidence" value="ECO:0007669"/>
    <property type="project" value="TreeGrafter"/>
</dbReference>
<evidence type="ECO:0000259" key="6">
    <source>
        <dbReference type="Pfam" id="PF00324"/>
    </source>
</evidence>
<feature type="transmembrane region" description="Helical" evidence="5">
    <location>
        <begin position="106"/>
        <end position="126"/>
    </location>
</feature>
<feature type="transmembrane region" description="Helical" evidence="5">
    <location>
        <begin position="467"/>
        <end position="487"/>
    </location>
</feature>
<dbReference type="GO" id="GO:0055075">
    <property type="term" value="P:potassium ion homeostasis"/>
    <property type="evidence" value="ECO:0007669"/>
    <property type="project" value="TreeGrafter"/>
</dbReference>
<proteinExistence type="predicted"/>
<dbReference type="EMBL" id="JADBJN010000001">
    <property type="protein sequence ID" value="KAG5681038.1"/>
    <property type="molecule type" value="Genomic_DNA"/>
</dbReference>
<dbReference type="Pfam" id="PF00324">
    <property type="entry name" value="AA_permease"/>
    <property type="match status" value="1"/>
</dbReference>
<feature type="transmembrane region" description="Helical" evidence="5">
    <location>
        <begin position="132"/>
        <end position="158"/>
    </location>
</feature>
<dbReference type="PANTHER" id="PTHR11827">
    <property type="entry name" value="SOLUTE CARRIER FAMILY 12, CATION COTRANSPORTERS"/>
    <property type="match status" value="1"/>
</dbReference>
<feature type="domain" description="SLC12A transporter C-terminal" evidence="7">
    <location>
        <begin position="613"/>
        <end position="765"/>
    </location>
</feature>
<feature type="transmembrane region" description="Helical" evidence="5">
    <location>
        <begin position="253"/>
        <end position="271"/>
    </location>
</feature>
<dbReference type="InterPro" id="IPR018491">
    <property type="entry name" value="SLC12_C"/>
</dbReference>
<keyword evidence="3 5" id="KW-1133">Transmembrane helix</keyword>
<protein>
    <submittedName>
        <fullName evidence="8">Uncharacterized protein</fullName>
    </submittedName>
</protein>
<keyword evidence="4 5" id="KW-0472">Membrane</keyword>
<evidence type="ECO:0000256" key="3">
    <source>
        <dbReference type="ARBA" id="ARBA00022989"/>
    </source>
</evidence>
<comment type="subcellular location">
    <subcellularLocation>
        <location evidence="1">Membrane</location>
        <topology evidence="1">Multi-pass membrane protein</topology>
    </subcellularLocation>
</comment>
<feature type="transmembrane region" description="Helical" evidence="5">
    <location>
        <begin position="179"/>
        <end position="200"/>
    </location>
</feature>
<gene>
    <name evidence="8" type="ORF">PVAND_010504</name>
</gene>